<dbReference type="EMBL" id="SOEO01000001">
    <property type="protein sequence ID" value="TDX86755.1"/>
    <property type="molecule type" value="Genomic_DNA"/>
</dbReference>
<dbReference type="OrthoDB" id="1274851at2"/>
<proteinExistence type="predicted"/>
<feature type="chain" id="PRO_5020378159" description="Secreted protein with PEP-CTERM sorting signal" evidence="2">
    <location>
        <begin position="19"/>
        <end position="122"/>
    </location>
</feature>
<feature type="signal peptide" evidence="2">
    <location>
        <begin position="1"/>
        <end position="18"/>
    </location>
</feature>
<dbReference type="RefSeq" id="WP_133943399.1">
    <property type="nucleotide sequence ID" value="NZ_SOEO01000001.1"/>
</dbReference>
<keyword evidence="1" id="KW-0472">Membrane</keyword>
<comment type="caution">
    <text evidence="3">The sequence shown here is derived from an EMBL/GenBank/DDBJ whole genome shotgun (WGS) entry which is preliminary data.</text>
</comment>
<evidence type="ECO:0000256" key="1">
    <source>
        <dbReference type="SAM" id="Phobius"/>
    </source>
</evidence>
<sequence length="122" mass="14077">MRKLCTIFLCIFSILILGQNWNLETNPFNNPYRNPYENSSAKKEQEIKRDIDNVNKIIRNSTVIYEHFKDERVKNPEETQNNANASFPGAPGEPVPIDDYLILLMIAGFALVIIYTKNRETA</sequence>
<keyword evidence="1" id="KW-0812">Transmembrane</keyword>
<keyword evidence="2" id="KW-0732">Signal</keyword>
<keyword evidence="1" id="KW-1133">Transmembrane helix</keyword>
<evidence type="ECO:0000313" key="4">
    <source>
        <dbReference type="Proteomes" id="UP000295313"/>
    </source>
</evidence>
<protein>
    <recommendedName>
        <fullName evidence="5">Secreted protein with PEP-CTERM sorting signal</fullName>
    </recommendedName>
</protein>
<name>A0A4R8IIT7_9FLAO</name>
<accession>A0A4R8IIT7</accession>
<evidence type="ECO:0000256" key="2">
    <source>
        <dbReference type="SAM" id="SignalP"/>
    </source>
</evidence>
<keyword evidence="4" id="KW-1185">Reference proteome</keyword>
<dbReference type="Proteomes" id="UP000295313">
    <property type="component" value="Unassembled WGS sequence"/>
</dbReference>
<reference evidence="3 4" key="1">
    <citation type="submission" date="2019-03" db="EMBL/GenBank/DDBJ databases">
        <title>Genomic Encyclopedia of Type Strains, Phase III (KMG-III): the genomes of soil and plant-associated and newly described type strains.</title>
        <authorList>
            <person name="Whitman W."/>
        </authorList>
    </citation>
    <scope>NUCLEOTIDE SEQUENCE [LARGE SCALE GENOMIC DNA]</scope>
    <source>
        <strain evidence="3 4">CGMCC 1.12802</strain>
    </source>
</reference>
<dbReference type="AlphaFoldDB" id="A0A4R8IIT7"/>
<evidence type="ECO:0008006" key="5">
    <source>
        <dbReference type="Google" id="ProtNLM"/>
    </source>
</evidence>
<feature type="transmembrane region" description="Helical" evidence="1">
    <location>
        <begin position="100"/>
        <end position="116"/>
    </location>
</feature>
<organism evidence="3 4">
    <name type="scientific">Epilithonimonas xixisoli</name>
    <dbReference type="NCBI Taxonomy" id="1476462"/>
    <lineage>
        <taxon>Bacteria</taxon>
        <taxon>Pseudomonadati</taxon>
        <taxon>Bacteroidota</taxon>
        <taxon>Flavobacteriia</taxon>
        <taxon>Flavobacteriales</taxon>
        <taxon>Weeksellaceae</taxon>
        <taxon>Chryseobacterium group</taxon>
        <taxon>Epilithonimonas</taxon>
    </lineage>
</organism>
<evidence type="ECO:0000313" key="3">
    <source>
        <dbReference type="EMBL" id="TDX86755.1"/>
    </source>
</evidence>
<gene>
    <name evidence="3" type="ORF">B0I22_0905</name>
</gene>